<keyword evidence="5" id="KW-0539">Nucleus</keyword>
<dbReference type="FunFam" id="2.20.25.80:FF:000002">
    <property type="entry name" value="probable WRKY transcription factor 31"/>
    <property type="match status" value="1"/>
</dbReference>
<feature type="region of interest" description="Disordered" evidence="6">
    <location>
        <begin position="138"/>
        <end position="166"/>
    </location>
</feature>
<dbReference type="OMA" id="NHNSLMQ"/>
<name>A0A9R0V2U5_TRITD</name>
<dbReference type="EMBL" id="LT934111">
    <property type="protein sequence ID" value="VAH10374.1"/>
    <property type="molecule type" value="Genomic_DNA"/>
</dbReference>
<evidence type="ECO:0000256" key="4">
    <source>
        <dbReference type="ARBA" id="ARBA00023163"/>
    </source>
</evidence>
<evidence type="ECO:0000259" key="7">
    <source>
        <dbReference type="PROSITE" id="PS50811"/>
    </source>
</evidence>
<gene>
    <name evidence="8" type="ORF">TRITD_1Av1G208640</name>
</gene>
<dbReference type="GO" id="GO:0003700">
    <property type="term" value="F:DNA-binding transcription factor activity"/>
    <property type="evidence" value="ECO:0007669"/>
    <property type="project" value="InterPro"/>
</dbReference>
<feature type="compositionally biased region" description="Polar residues" evidence="6">
    <location>
        <begin position="612"/>
        <end position="621"/>
    </location>
</feature>
<protein>
    <recommendedName>
        <fullName evidence="7">WRKY domain-containing protein</fullName>
    </recommendedName>
</protein>
<dbReference type="PANTHER" id="PTHR31429:SF117">
    <property type="entry name" value="OS05G0567200 PROTEIN"/>
    <property type="match status" value="1"/>
</dbReference>
<keyword evidence="9" id="KW-1185">Reference proteome</keyword>
<reference evidence="8 9" key="1">
    <citation type="submission" date="2017-09" db="EMBL/GenBank/DDBJ databases">
        <authorList>
            <consortium name="International Durum Wheat Genome Sequencing Consortium (IDWGSC)"/>
            <person name="Milanesi L."/>
        </authorList>
    </citation>
    <scope>NUCLEOTIDE SEQUENCE [LARGE SCALE GENOMIC DNA]</scope>
    <source>
        <strain evidence="9">cv. Svevo</strain>
    </source>
</reference>
<feature type="region of interest" description="Disordered" evidence="6">
    <location>
        <begin position="252"/>
        <end position="278"/>
    </location>
</feature>
<evidence type="ECO:0000313" key="8">
    <source>
        <dbReference type="EMBL" id="VAH10374.1"/>
    </source>
</evidence>
<dbReference type="Gene3D" id="2.20.25.80">
    <property type="entry name" value="WRKY domain"/>
    <property type="match status" value="1"/>
</dbReference>
<dbReference type="InterPro" id="IPR036576">
    <property type="entry name" value="WRKY_dom_sf"/>
</dbReference>
<feature type="compositionally biased region" description="Gly residues" evidence="6">
    <location>
        <begin position="596"/>
        <end position="609"/>
    </location>
</feature>
<feature type="compositionally biased region" description="Pro residues" evidence="6">
    <location>
        <begin position="9"/>
        <end position="30"/>
    </location>
</feature>
<keyword evidence="2" id="KW-0805">Transcription regulation</keyword>
<evidence type="ECO:0000256" key="5">
    <source>
        <dbReference type="ARBA" id="ARBA00023242"/>
    </source>
</evidence>
<dbReference type="SUPFAM" id="SSF118290">
    <property type="entry name" value="WRKY DNA-binding domain"/>
    <property type="match status" value="1"/>
</dbReference>
<dbReference type="PROSITE" id="PS50811">
    <property type="entry name" value="WRKY"/>
    <property type="match status" value="1"/>
</dbReference>
<dbReference type="SMART" id="SM00774">
    <property type="entry name" value="WRKY"/>
    <property type="match status" value="1"/>
</dbReference>
<feature type="domain" description="WRKY" evidence="7">
    <location>
        <begin position="367"/>
        <end position="433"/>
    </location>
</feature>
<evidence type="ECO:0000256" key="2">
    <source>
        <dbReference type="ARBA" id="ARBA00023015"/>
    </source>
</evidence>
<dbReference type="GO" id="GO:0043565">
    <property type="term" value="F:sequence-specific DNA binding"/>
    <property type="evidence" value="ECO:0007669"/>
    <property type="project" value="InterPro"/>
</dbReference>
<dbReference type="Gramene" id="TRITD1Av1G208640.1">
    <property type="protein sequence ID" value="TRITD1Av1G208640.1"/>
    <property type="gene ID" value="TRITD1Av1G208640"/>
</dbReference>
<organism evidence="8 9">
    <name type="scientific">Triticum turgidum subsp. durum</name>
    <name type="common">Durum wheat</name>
    <name type="synonym">Triticum durum</name>
    <dbReference type="NCBI Taxonomy" id="4567"/>
    <lineage>
        <taxon>Eukaryota</taxon>
        <taxon>Viridiplantae</taxon>
        <taxon>Streptophyta</taxon>
        <taxon>Embryophyta</taxon>
        <taxon>Tracheophyta</taxon>
        <taxon>Spermatophyta</taxon>
        <taxon>Magnoliopsida</taxon>
        <taxon>Liliopsida</taxon>
        <taxon>Poales</taxon>
        <taxon>Poaceae</taxon>
        <taxon>BOP clade</taxon>
        <taxon>Pooideae</taxon>
        <taxon>Triticodae</taxon>
        <taxon>Triticeae</taxon>
        <taxon>Triticinae</taxon>
        <taxon>Triticum</taxon>
    </lineage>
</organism>
<dbReference type="InterPro" id="IPR003657">
    <property type="entry name" value="WRKY_dom"/>
</dbReference>
<dbReference type="Proteomes" id="UP000324705">
    <property type="component" value="Chromosome 1A"/>
</dbReference>
<dbReference type="AlphaFoldDB" id="A0A9R0V2U5"/>
<evidence type="ECO:0000256" key="6">
    <source>
        <dbReference type="SAM" id="MobiDB-lite"/>
    </source>
</evidence>
<sequence>MMDSDRPATRPPPPPSYTRSPPPSTHPPTVSPSSSIDRHPFLDSLLLSMDQSSFVAAGLKRKNAALGCGRELPSEAVGLGYGANDGDGERRVVVGEMDFFETEMRKEKRDKKDHAAAGAADGDLGMKPDLTIDMGLHVGGRRRNSGSEESTVDDGVSSNDEDHREAKAELAAAKSELARVNEENKRLKTMLANANTKCSSLHMQIALMQQQQQQHRSSHGHGHAHQFEPEKREQQLLLDAGNHSQLVPRQFMSLGSSSSPDEPRPARGTDASPSSNPLLAVGPDAAMDCAGCHGIVGAGKAELMPLPSFEHHGHHERGGSPEAMQGWLPSKVPKFLPAAKGPEPPPPEAAAAAATMRKARVSVRARSEAAMISDGCQWRKYGQKMAKGNPCPRAYYRCTMAAGCPVRKQVQRCAEDRTVLITTYEGNHNHPLPPAAMAMASTTAAAASMLLSGSMPSADGLMAGGSNFLARAVLPCSSSVATISASAPFPTVTLDLTQTTPGQGASPPRAPEPAQLQAALAEAARPVSLPQLFGQKLYDQSKLSAVQAVAGTNGDGGAQLADTVNAATAVIASDPNFTAVLAAALTSYIGSSSGSGSAGGGATAAGGSSGTVQPLVSSGGDSCSRDDTTG</sequence>
<accession>A0A9R0V2U5</accession>
<dbReference type="GO" id="GO:0005634">
    <property type="term" value="C:nucleus"/>
    <property type="evidence" value="ECO:0007669"/>
    <property type="project" value="UniProtKB-SubCell"/>
</dbReference>
<feature type="region of interest" description="Disordered" evidence="6">
    <location>
        <begin position="1"/>
        <end position="38"/>
    </location>
</feature>
<evidence type="ECO:0000313" key="9">
    <source>
        <dbReference type="Proteomes" id="UP000324705"/>
    </source>
</evidence>
<dbReference type="Pfam" id="PF03106">
    <property type="entry name" value="WRKY"/>
    <property type="match status" value="1"/>
</dbReference>
<keyword evidence="4" id="KW-0804">Transcription</keyword>
<evidence type="ECO:0000256" key="3">
    <source>
        <dbReference type="ARBA" id="ARBA00023125"/>
    </source>
</evidence>
<dbReference type="InterPro" id="IPR044810">
    <property type="entry name" value="WRKY_plant"/>
</dbReference>
<comment type="subcellular location">
    <subcellularLocation>
        <location evidence="1">Nucleus</location>
    </subcellularLocation>
</comment>
<keyword evidence="3" id="KW-0238">DNA-binding</keyword>
<evidence type="ECO:0000256" key="1">
    <source>
        <dbReference type="ARBA" id="ARBA00004123"/>
    </source>
</evidence>
<proteinExistence type="predicted"/>
<feature type="region of interest" description="Disordered" evidence="6">
    <location>
        <begin position="207"/>
        <end position="228"/>
    </location>
</feature>
<dbReference type="PANTHER" id="PTHR31429">
    <property type="entry name" value="WRKY TRANSCRIPTION FACTOR 36-RELATED"/>
    <property type="match status" value="1"/>
</dbReference>
<feature type="region of interest" description="Disordered" evidence="6">
    <location>
        <begin position="593"/>
        <end position="630"/>
    </location>
</feature>